<accession>A0A8J6YVR1</accession>
<protein>
    <submittedName>
        <fullName evidence="1">Uncharacterized protein</fullName>
    </submittedName>
</protein>
<name>A0A8J6YVR1_9PROT</name>
<gene>
    <name evidence="1" type="ORF">IHV25_06550</name>
</gene>
<reference evidence="1" key="1">
    <citation type="submission" date="2020-10" db="EMBL/GenBank/DDBJ databases">
        <title>Genome sequence of the unusual species of purple photosynthetic bacteria, Phaeovibrio sulfidiphilus DSM 23193, type strain.</title>
        <authorList>
            <person name="Kyndt J.A."/>
            <person name="Meyer T.E."/>
        </authorList>
    </citation>
    <scope>NUCLEOTIDE SEQUENCE</scope>
    <source>
        <strain evidence="1">DSM 23193</strain>
    </source>
</reference>
<comment type="caution">
    <text evidence="1">The sequence shown here is derived from an EMBL/GenBank/DDBJ whole genome shotgun (WGS) entry which is preliminary data.</text>
</comment>
<evidence type="ECO:0000313" key="2">
    <source>
        <dbReference type="Proteomes" id="UP000631034"/>
    </source>
</evidence>
<dbReference type="AlphaFoldDB" id="A0A8J6YVR1"/>
<dbReference type="Proteomes" id="UP000631034">
    <property type="component" value="Unassembled WGS sequence"/>
</dbReference>
<organism evidence="1 2">
    <name type="scientific">Phaeovibrio sulfidiphilus</name>
    <dbReference type="NCBI Taxonomy" id="1220600"/>
    <lineage>
        <taxon>Bacteria</taxon>
        <taxon>Pseudomonadati</taxon>
        <taxon>Pseudomonadota</taxon>
        <taxon>Alphaproteobacteria</taxon>
        <taxon>Rhodospirillales</taxon>
        <taxon>Rhodospirillaceae</taxon>
        <taxon>Phaeovibrio</taxon>
    </lineage>
</organism>
<dbReference type="EMBL" id="JACZHT010000004">
    <property type="protein sequence ID" value="MBE1237304.1"/>
    <property type="molecule type" value="Genomic_DNA"/>
</dbReference>
<keyword evidence="2" id="KW-1185">Reference proteome</keyword>
<sequence length="529" mass="59071">MNRDTVNSKVLDLLSKFGSLDRDALMAEIAQVDANKILQSGVLVDKTNKVQLGQVAVMESLLSMAVGGKPSVTLPRSLDPVRDALILFLKLNNTERFGFSADDTPKSWAFRIMDTLFGEFIQRNALSFKDRLVLVNVASNPLWEGAFVYALRLYLEVAMRGRPFVVAVEKPAVTATVNTFRSCLEARRAKLPKLKYGNPLASFKEITEYAIGQYFNGLDLNDAMSQSLVQAQLGTSGPAGKERFESFLAQNKITPEMFPTTATQLYEQVTRSVQFRGTEEELSNVLYLYARQTQQEKRMEAMFQNFAEASFPVAAKISRMISFSGLDLDEAATMLLRWIGETAVLSDVRSASTKDRIEAIITTVTRTELSDLMAFRSGRMNPASLESGSLSTYVSGRIKMLPLNAMNAKMERVSTALMGQMEASATFIARPGTNIPKDMTYGIDEFFRTLRAVFRDIFEAADKNRQIQTQSLDDFRARFGPLSVISVLYPRDPKMPLSAWIGQARQDLSDVSNFVFEKQMLDFQKASAL</sequence>
<evidence type="ECO:0000313" key="1">
    <source>
        <dbReference type="EMBL" id="MBE1237304.1"/>
    </source>
</evidence>
<proteinExistence type="predicted"/>
<dbReference type="RefSeq" id="WP_192534316.1">
    <property type="nucleotide sequence ID" value="NZ_JACZHT010000004.1"/>
</dbReference>